<dbReference type="FunFam" id="2.40.50.100:FF:000028">
    <property type="entry name" value="Sugar ABC transporter, ATP-binding protein"/>
    <property type="match status" value="1"/>
</dbReference>
<sequence length="366" mass="41045">MAELALRNIDKIYSKGEDKAVDNFNLEIADKEFVVFVGPSGCGKSTTLRMIAGLEEISSGELYINDKLMNEVAPKDRDIAMVFQNYALYPHMNVYDNMAFGLKLRKFKKDEIKRRVDEAARILGLEAYLDRKPKALSGGQRQRVALGRAIVRDAKVFLMDEPLSNLDAKLRVQMRAEIQKLHHRLQTTTIYVTHDQTEAMTMATRLVVLKDGIIQQVGAPKEVYDKPNNIFVGGFIGSPAMNFFNGTLEDGKIALGDTKVDVPEGKMKPLREQGYIGKEVVLGVRPEDIHDEPVFLDANPGTKIAANIDVSELMGSESYLYSALNDQEFVARVDSRTDINGGETIDLAFDMHKCHFFDIDSEARIY</sequence>
<gene>
    <name evidence="5" type="ORF">J416_14717</name>
</gene>
<dbReference type="GO" id="GO:0005524">
    <property type="term" value="F:ATP binding"/>
    <property type="evidence" value="ECO:0007669"/>
    <property type="project" value="UniProtKB-KW"/>
</dbReference>
<evidence type="ECO:0000256" key="1">
    <source>
        <dbReference type="ARBA" id="ARBA00022448"/>
    </source>
</evidence>
<dbReference type="InterPro" id="IPR005116">
    <property type="entry name" value="Transp-assoc_OB_typ1"/>
</dbReference>
<dbReference type="InterPro" id="IPR015855">
    <property type="entry name" value="ABC_transpr_MalK-like"/>
</dbReference>
<dbReference type="Gene3D" id="2.40.50.140">
    <property type="entry name" value="Nucleic acid-binding proteins"/>
    <property type="match status" value="1"/>
</dbReference>
<dbReference type="InterPro" id="IPR017871">
    <property type="entry name" value="ABC_transporter-like_CS"/>
</dbReference>
<dbReference type="InterPro" id="IPR047641">
    <property type="entry name" value="ABC_transpr_MalK/UgpC-like"/>
</dbReference>
<dbReference type="GO" id="GO:0140359">
    <property type="term" value="F:ABC-type transporter activity"/>
    <property type="evidence" value="ECO:0007669"/>
    <property type="project" value="InterPro"/>
</dbReference>
<dbReference type="InterPro" id="IPR003593">
    <property type="entry name" value="AAA+_ATPase"/>
</dbReference>
<keyword evidence="6" id="KW-1185">Reference proteome</keyword>
<dbReference type="InterPro" id="IPR012340">
    <property type="entry name" value="NA-bd_OB-fold"/>
</dbReference>
<proteinExistence type="predicted"/>
<keyword evidence="1" id="KW-0813">Transport</keyword>
<dbReference type="PATRIC" id="fig|1308866.3.peg.2962"/>
<dbReference type="InterPro" id="IPR027417">
    <property type="entry name" value="P-loop_NTPase"/>
</dbReference>
<dbReference type="STRING" id="1308866.J416_14717"/>
<evidence type="ECO:0000313" key="6">
    <source>
        <dbReference type="Proteomes" id="UP000012283"/>
    </source>
</evidence>
<dbReference type="SUPFAM" id="SSF50331">
    <property type="entry name" value="MOP-like"/>
    <property type="match status" value="1"/>
</dbReference>
<dbReference type="FunFam" id="3.40.50.300:FF:000042">
    <property type="entry name" value="Maltose/maltodextrin ABC transporter, ATP-binding protein"/>
    <property type="match status" value="1"/>
</dbReference>
<dbReference type="NCBIfam" id="NF008653">
    <property type="entry name" value="PRK11650.1"/>
    <property type="match status" value="1"/>
</dbReference>
<reference evidence="5 6" key="1">
    <citation type="submission" date="2013-03" db="EMBL/GenBank/DDBJ databases">
        <title>Draft genome sequence of Gracibacillus halophilus YIM-C55.5, a moderately halophilic and thermophilic organism from the Xiaochaidamu salt lake.</title>
        <authorList>
            <person name="Sugumar T."/>
            <person name="Polireddy D.R."/>
            <person name="Antony A."/>
            <person name="Madhava Y.R."/>
            <person name="Sivakumar N."/>
        </authorList>
    </citation>
    <scope>NUCLEOTIDE SEQUENCE [LARGE SCALE GENOMIC DNA]</scope>
    <source>
        <strain evidence="5 6">YIM-C55.5</strain>
    </source>
</reference>
<organism evidence="5 6">
    <name type="scientific">Gracilibacillus halophilus YIM-C55.5</name>
    <dbReference type="NCBI Taxonomy" id="1308866"/>
    <lineage>
        <taxon>Bacteria</taxon>
        <taxon>Bacillati</taxon>
        <taxon>Bacillota</taxon>
        <taxon>Bacilli</taxon>
        <taxon>Bacillales</taxon>
        <taxon>Bacillaceae</taxon>
        <taxon>Gracilibacillus</taxon>
    </lineage>
</organism>
<dbReference type="Proteomes" id="UP000012283">
    <property type="component" value="Unassembled WGS sequence"/>
</dbReference>
<comment type="caution">
    <text evidence="5">The sequence shown here is derived from an EMBL/GenBank/DDBJ whole genome shotgun (WGS) entry which is preliminary data.</text>
</comment>
<dbReference type="PANTHER" id="PTHR43875">
    <property type="entry name" value="MALTODEXTRIN IMPORT ATP-BINDING PROTEIN MSMX"/>
    <property type="match status" value="1"/>
</dbReference>
<dbReference type="EMBL" id="APML01000080">
    <property type="protein sequence ID" value="ENH95718.1"/>
    <property type="molecule type" value="Genomic_DNA"/>
</dbReference>
<accession>N4W682</accession>
<dbReference type="GO" id="GO:0008643">
    <property type="term" value="P:carbohydrate transport"/>
    <property type="evidence" value="ECO:0007669"/>
    <property type="project" value="InterPro"/>
</dbReference>
<dbReference type="RefSeq" id="WP_003474070.1">
    <property type="nucleotide sequence ID" value="NZ_APML01000080.1"/>
</dbReference>
<dbReference type="InterPro" id="IPR008995">
    <property type="entry name" value="Mo/tungstate-bd_C_term_dom"/>
</dbReference>
<dbReference type="OrthoDB" id="9802264at2"/>
<dbReference type="Gene3D" id="3.40.50.300">
    <property type="entry name" value="P-loop containing nucleotide triphosphate hydrolases"/>
    <property type="match status" value="1"/>
</dbReference>
<evidence type="ECO:0000313" key="5">
    <source>
        <dbReference type="EMBL" id="ENH95718.1"/>
    </source>
</evidence>
<dbReference type="Pfam" id="PF17912">
    <property type="entry name" value="OB_MalK"/>
    <property type="match status" value="1"/>
</dbReference>
<protein>
    <submittedName>
        <fullName evidence="5">L-arabinose transport system ATP-binding protein</fullName>
    </submittedName>
</protein>
<keyword evidence="3 5" id="KW-0067">ATP-binding</keyword>
<dbReference type="PROSITE" id="PS50893">
    <property type="entry name" value="ABC_TRANSPORTER_2"/>
    <property type="match status" value="1"/>
</dbReference>
<dbReference type="InterPro" id="IPR003439">
    <property type="entry name" value="ABC_transporter-like_ATP-bd"/>
</dbReference>
<dbReference type="Pfam" id="PF00005">
    <property type="entry name" value="ABC_tran"/>
    <property type="match status" value="1"/>
</dbReference>
<dbReference type="SMART" id="SM00382">
    <property type="entry name" value="AAA"/>
    <property type="match status" value="1"/>
</dbReference>
<dbReference type="Pfam" id="PF03459">
    <property type="entry name" value="TOBE"/>
    <property type="match status" value="1"/>
</dbReference>
<dbReference type="AlphaFoldDB" id="N4W682"/>
<evidence type="ECO:0000256" key="3">
    <source>
        <dbReference type="ARBA" id="ARBA00022840"/>
    </source>
</evidence>
<dbReference type="Gene3D" id="2.40.50.100">
    <property type="match status" value="1"/>
</dbReference>
<dbReference type="GO" id="GO:0055052">
    <property type="term" value="C:ATP-binding cassette (ABC) transporter complex, substrate-binding subunit-containing"/>
    <property type="evidence" value="ECO:0007669"/>
    <property type="project" value="TreeGrafter"/>
</dbReference>
<dbReference type="GO" id="GO:0016887">
    <property type="term" value="F:ATP hydrolysis activity"/>
    <property type="evidence" value="ECO:0007669"/>
    <property type="project" value="InterPro"/>
</dbReference>
<evidence type="ECO:0000256" key="2">
    <source>
        <dbReference type="ARBA" id="ARBA00022741"/>
    </source>
</evidence>
<dbReference type="PROSITE" id="PS00211">
    <property type="entry name" value="ABC_TRANSPORTER_1"/>
    <property type="match status" value="1"/>
</dbReference>
<name>N4W682_9BACI</name>
<dbReference type="InterPro" id="IPR040582">
    <property type="entry name" value="OB_MalK-like"/>
</dbReference>
<dbReference type="eggNOG" id="COG3842">
    <property type="taxonomic scope" value="Bacteria"/>
</dbReference>
<dbReference type="PANTHER" id="PTHR43875:SF1">
    <property type="entry name" value="OSMOPROTECTIVE COMPOUNDS UPTAKE ATP-BINDING PROTEIN GGTA"/>
    <property type="match status" value="1"/>
</dbReference>
<keyword evidence="2" id="KW-0547">Nucleotide-binding</keyword>
<dbReference type="SUPFAM" id="SSF52540">
    <property type="entry name" value="P-loop containing nucleoside triphosphate hydrolases"/>
    <property type="match status" value="1"/>
</dbReference>
<dbReference type="CDD" id="cd03301">
    <property type="entry name" value="ABC_MalK_N"/>
    <property type="match status" value="1"/>
</dbReference>
<feature type="domain" description="ABC transporter" evidence="4">
    <location>
        <begin position="4"/>
        <end position="236"/>
    </location>
</feature>
<evidence type="ECO:0000259" key="4">
    <source>
        <dbReference type="PROSITE" id="PS50893"/>
    </source>
</evidence>